<dbReference type="Proteomes" id="UP000095657">
    <property type="component" value="Unassembled WGS sequence"/>
</dbReference>
<sequence length="37" mass="4586">MQIHNNTLIAECSAYDFKEMLERKQDLTQYRKYNSFR</sequence>
<dbReference type="AlphaFoldDB" id="A0A174JW79"/>
<gene>
    <name evidence="1" type="ORF">ERS852494_01413</name>
    <name evidence="2" type="ORF">ERS852558_00492</name>
</gene>
<evidence type="ECO:0000313" key="1">
    <source>
        <dbReference type="EMBL" id="CUP04032.1"/>
    </source>
</evidence>
<dbReference type="STRING" id="47678.ERS852494_01413"/>
<name>A0A174JW79_9BACE</name>
<organism evidence="1 3">
    <name type="scientific">Bacteroides caccae</name>
    <dbReference type="NCBI Taxonomy" id="47678"/>
    <lineage>
        <taxon>Bacteria</taxon>
        <taxon>Pseudomonadati</taxon>
        <taxon>Bacteroidota</taxon>
        <taxon>Bacteroidia</taxon>
        <taxon>Bacteroidales</taxon>
        <taxon>Bacteroidaceae</taxon>
        <taxon>Bacteroides</taxon>
    </lineage>
</organism>
<dbReference type="GO" id="GO:0016787">
    <property type="term" value="F:hydrolase activity"/>
    <property type="evidence" value="ECO:0007669"/>
    <property type="project" value="UniProtKB-KW"/>
</dbReference>
<reference evidence="3 4" key="1">
    <citation type="submission" date="2015-09" db="EMBL/GenBank/DDBJ databases">
        <authorList>
            <consortium name="Pathogen Informatics"/>
        </authorList>
    </citation>
    <scope>NUCLEOTIDE SEQUENCE [LARGE SCALE GENOMIC DNA]</scope>
    <source>
        <strain evidence="1 3">2789STDY5834880</strain>
        <strain evidence="2 4">2789STDY5834946</strain>
    </source>
</reference>
<evidence type="ECO:0000313" key="3">
    <source>
        <dbReference type="Proteomes" id="UP000095657"/>
    </source>
</evidence>
<dbReference type="EC" id="3.6.1.-" evidence="1"/>
<keyword evidence="1" id="KW-0378">Hydrolase</keyword>
<dbReference type="Proteomes" id="UP000095725">
    <property type="component" value="Unassembled WGS sequence"/>
</dbReference>
<proteinExistence type="predicted"/>
<evidence type="ECO:0000313" key="2">
    <source>
        <dbReference type="EMBL" id="CUP57326.1"/>
    </source>
</evidence>
<protein>
    <submittedName>
        <fullName evidence="1">Predicted transcriptional regulator containing an HTH domain and an uncharacterized domain shared with the mammalian protein Schlafen</fullName>
        <ecNumber evidence="1">3.6.1.-</ecNumber>
    </submittedName>
</protein>
<dbReference type="EMBL" id="CZAI01000002">
    <property type="protein sequence ID" value="CUP04032.1"/>
    <property type="molecule type" value="Genomic_DNA"/>
</dbReference>
<accession>A0A174JW79</accession>
<dbReference type="EMBL" id="CZBL01000002">
    <property type="protein sequence ID" value="CUP57326.1"/>
    <property type="molecule type" value="Genomic_DNA"/>
</dbReference>
<evidence type="ECO:0000313" key="4">
    <source>
        <dbReference type="Proteomes" id="UP000095725"/>
    </source>
</evidence>